<dbReference type="InterPro" id="IPR038872">
    <property type="entry name" value="Put_GTT3"/>
</dbReference>
<gene>
    <name evidence="2" type="ORF">METBIDRAFT_11845</name>
</gene>
<organism evidence="2 3">
    <name type="scientific">Metschnikowia bicuspidata var. bicuspidata NRRL YB-4993</name>
    <dbReference type="NCBI Taxonomy" id="869754"/>
    <lineage>
        <taxon>Eukaryota</taxon>
        <taxon>Fungi</taxon>
        <taxon>Dikarya</taxon>
        <taxon>Ascomycota</taxon>
        <taxon>Saccharomycotina</taxon>
        <taxon>Pichiomycetes</taxon>
        <taxon>Metschnikowiaceae</taxon>
        <taxon>Metschnikowia</taxon>
    </lineage>
</organism>
<dbReference type="EMBL" id="LXTC01000003">
    <property type="protein sequence ID" value="OBA21307.1"/>
    <property type="molecule type" value="Genomic_DNA"/>
</dbReference>
<dbReference type="RefSeq" id="XP_018711817.1">
    <property type="nucleotide sequence ID" value="XM_018854111.1"/>
</dbReference>
<feature type="transmembrane region" description="Helical" evidence="1">
    <location>
        <begin position="111"/>
        <end position="130"/>
    </location>
</feature>
<protein>
    <submittedName>
        <fullName evidence="2">Uncharacterized protein</fullName>
    </submittedName>
</protein>
<evidence type="ECO:0000256" key="1">
    <source>
        <dbReference type="SAM" id="Phobius"/>
    </source>
</evidence>
<dbReference type="GeneID" id="30027087"/>
<dbReference type="AlphaFoldDB" id="A0A1A0HBQ4"/>
<feature type="transmembrane region" description="Helical" evidence="1">
    <location>
        <begin position="151"/>
        <end position="177"/>
    </location>
</feature>
<dbReference type="STRING" id="869754.A0A1A0HBQ4"/>
<keyword evidence="1" id="KW-1133">Transmembrane helix</keyword>
<evidence type="ECO:0000313" key="3">
    <source>
        <dbReference type="Proteomes" id="UP000092555"/>
    </source>
</evidence>
<sequence length="283" mass="31895">MRSVGAATSRKRKPQSLLPLYTTSTTSQDSANLSSPEAGVLLNFYREIETSSHSSIASLRAVLGLGKKLNIGFGETNFGTYQNPHYREARAVYIPISKTAACNFGELAVEAFFFLRFYVVLVPVKTNLSIHSFLRKRFSHLDSWIMPIPDLVALCTFSAISVFISWAVCSILIPLWISRSVGFSRKIYARPALAKTEFQNTKHGNYDPLVFALVKLAINCYIYMYYATFSLEIYGNFKLFRGLIALQLGFYNLHLLRMGVFPLISGAIITATSFYSRLRDKRD</sequence>
<keyword evidence="1" id="KW-0812">Transmembrane</keyword>
<dbReference type="GO" id="GO:0016020">
    <property type="term" value="C:membrane"/>
    <property type="evidence" value="ECO:0007669"/>
    <property type="project" value="TreeGrafter"/>
</dbReference>
<keyword evidence="1" id="KW-0472">Membrane</keyword>
<feature type="transmembrane region" description="Helical" evidence="1">
    <location>
        <begin position="209"/>
        <end position="226"/>
    </location>
</feature>
<feature type="transmembrane region" description="Helical" evidence="1">
    <location>
        <begin position="260"/>
        <end position="278"/>
    </location>
</feature>
<dbReference type="PANTHER" id="PTHR41807:SF1">
    <property type="entry name" value="GLUTATHIONE TRANSFERASE 3"/>
    <property type="match status" value="1"/>
</dbReference>
<comment type="caution">
    <text evidence="2">The sequence shown here is derived from an EMBL/GenBank/DDBJ whole genome shotgun (WGS) entry which is preliminary data.</text>
</comment>
<proteinExistence type="predicted"/>
<keyword evidence="3" id="KW-1185">Reference proteome</keyword>
<reference evidence="2 3" key="1">
    <citation type="submission" date="2016-05" db="EMBL/GenBank/DDBJ databases">
        <title>Comparative genomics of biotechnologically important yeasts.</title>
        <authorList>
            <consortium name="DOE Joint Genome Institute"/>
            <person name="Riley R."/>
            <person name="Haridas S."/>
            <person name="Wolfe K.H."/>
            <person name="Lopes M.R."/>
            <person name="Hittinger C.T."/>
            <person name="Goker M."/>
            <person name="Salamov A."/>
            <person name="Wisecaver J."/>
            <person name="Long T.M."/>
            <person name="Aerts A.L."/>
            <person name="Barry K."/>
            <person name="Choi C."/>
            <person name="Clum A."/>
            <person name="Coughlan A.Y."/>
            <person name="Deshpande S."/>
            <person name="Douglass A.P."/>
            <person name="Hanson S.J."/>
            <person name="Klenk H.-P."/>
            <person name="LaButti K."/>
            <person name="Lapidus A."/>
            <person name="Lindquist E."/>
            <person name="Lipzen A."/>
            <person name="Meier-kolthoff J.P."/>
            <person name="Ohm R.A."/>
            <person name="Otillar R.P."/>
            <person name="Pangilinan J."/>
            <person name="Peng Y."/>
            <person name="Rokas A."/>
            <person name="Rosa C.A."/>
            <person name="Scheuner C."/>
            <person name="Sibirny A.A."/>
            <person name="Slot J.C."/>
            <person name="Stielow J.B."/>
            <person name="Sun H."/>
            <person name="Kurtzman C.P."/>
            <person name="Blackwell M."/>
            <person name="Grigoriev I.V."/>
            <person name="Jeffries T.W."/>
        </authorList>
    </citation>
    <scope>NUCLEOTIDE SEQUENCE [LARGE SCALE GENOMIC DNA]</scope>
    <source>
        <strain evidence="2 3">NRRL YB-4993</strain>
    </source>
</reference>
<name>A0A1A0HBQ4_9ASCO</name>
<dbReference type="Proteomes" id="UP000092555">
    <property type="component" value="Unassembled WGS sequence"/>
</dbReference>
<accession>A0A1A0HBQ4</accession>
<dbReference type="PANTHER" id="PTHR41807">
    <property type="entry name" value="GLUTATHIONE TRANSFERASE 3"/>
    <property type="match status" value="1"/>
</dbReference>
<evidence type="ECO:0000313" key="2">
    <source>
        <dbReference type="EMBL" id="OBA21307.1"/>
    </source>
</evidence>